<dbReference type="PANTHER" id="PTHR48421">
    <property type="entry name" value="MYCBP-ASSOCIATED PROTEIN"/>
    <property type="match status" value="1"/>
</dbReference>
<reference evidence="2" key="1">
    <citation type="submission" date="2020-08" db="EMBL/GenBank/DDBJ databases">
        <title>Genome sequencing and assembly of the red palm weevil Rhynchophorus ferrugineus.</title>
        <authorList>
            <person name="Dias G.B."/>
            <person name="Bergman C.M."/>
            <person name="Manee M."/>
        </authorList>
    </citation>
    <scope>NUCLEOTIDE SEQUENCE</scope>
    <source>
        <strain evidence="2">AA-2017</strain>
        <tissue evidence="2">Whole larva</tissue>
    </source>
</reference>
<comment type="caution">
    <text evidence="2">The sequence shown here is derived from an EMBL/GenBank/DDBJ whole genome shotgun (WGS) entry which is preliminary data.</text>
</comment>
<feature type="region of interest" description="Disordered" evidence="1">
    <location>
        <begin position="940"/>
        <end position="959"/>
    </location>
</feature>
<feature type="compositionally biased region" description="Polar residues" evidence="1">
    <location>
        <begin position="897"/>
        <end position="913"/>
    </location>
</feature>
<dbReference type="Proteomes" id="UP000625711">
    <property type="component" value="Unassembled WGS sequence"/>
</dbReference>
<sequence>MSFEEEVFSATDTCVCLCDKIFRKTTEEVCSNQLKNWESWMQRRRDIHAKLKKIGRQPGELLMNIGDEYRPLLEDKIALESTNISTDFDKYRGNPTFWTMPCSLSGKQPPFKGSEYFAVKSKEERNELPEIERIGIPDSMLLEKDILPRKRNLLNHWINKNEYRKEVIDKFKSKLSKINPYNPDFSDLVIQGHKIQQEHCNNSEEKPTKEYQPVDVPIAPSELSPRKQDKSPKVSLKINKTEFYQDMVMLAHGFKFSIIFEHDIDNQLPTERMITFENTGRVVLRLYWKLFPKTRLFREFAEPYETIFHPFKFQNGEILLLPGQQIHFPIWFQTKKLGNFHERWEIYTVPRLWSDDHKVLINLIGFVTIGDFEQKARMINERLERRVQETLADDILNEIICRGNYSLETATPFFDYTEKEMFESKNLNENKYYGSKPKYIYKKSIIDALKELYAETKENGDADTWDLSVKTLRFMVRKKDLSEWFQNNFAAYMKFKQCRALARNDNVAGEKAKNVKDEKLSSAKTKVGKELSTTAITSTENKNNYYQKLQDLLCKLERPSSEPNVDRKKYFFAYIVLRMHLTKTFSNLETLDMEGSGADSDGLCEVQQLLLPMTDNLQDRMSFEKMEEQYILRTKRVAQDISSSQVRPKSVLMQGLDVLDTKKVFRMYFGKEDAKEKTSKKTVGIDDKSSKKTTTSSKKNKSKTNTQVVDINANVGYFDAFSEKHDADESRKIPFGIEICHRRTNETAYKQKYLLVYTSLCAAIDDIVMAVEFTKDKIISPVLLSNIQESEYPGKLTSCPKINERPSQISDETKSLTDMKYFDWMIDTNWRNNKNTKRYFIDEEIPLKNYSKIYQHTIRSEPELSSSLENVFSLETFRVKPEPYCVKDKELQVSLSETNAQNNVNKSKSSTGESVSNNLGSSSSRNIFYFLNDDSCEVSTSSREGVDNYNSVSSSHQQI</sequence>
<proteinExistence type="predicted"/>
<dbReference type="PANTHER" id="PTHR48421:SF1">
    <property type="entry name" value="MYCBP-ASSOCIATED PROTEIN"/>
    <property type="match status" value="1"/>
</dbReference>
<dbReference type="Pfam" id="PF14646">
    <property type="entry name" value="MYCBPAP"/>
    <property type="match status" value="1"/>
</dbReference>
<keyword evidence="3" id="KW-1185">Reference proteome</keyword>
<evidence type="ECO:0000313" key="2">
    <source>
        <dbReference type="EMBL" id="KAF7286223.1"/>
    </source>
</evidence>
<feature type="compositionally biased region" description="Basic and acidic residues" evidence="1">
    <location>
        <begin position="679"/>
        <end position="690"/>
    </location>
</feature>
<feature type="region of interest" description="Disordered" evidence="1">
    <location>
        <begin position="897"/>
        <end position="919"/>
    </location>
</feature>
<dbReference type="EMBL" id="JAACXV010000034">
    <property type="protein sequence ID" value="KAF7286223.1"/>
    <property type="molecule type" value="Genomic_DNA"/>
</dbReference>
<evidence type="ECO:0000313" key="3">
    <source>
        <dbReference type="Proteomes" id="UP000625711"/>
    </source>
</evidence>
<dbReference type="OrthoDB" id="10263316at2759"/>
<dbReference type="InterPro" id="IPR032707">
    <property type="entry name" value="MYCBPAP"/>
</dbReference>
<feature type="region of interest" description="Disordered" evidence="1">
    <location>
        <begin position="679"/>
        <end position="705"/>
    </location>
</feature>
<protein>
    <recommendedName>
        <fullName evidence="4">MYCBP-associated protein</fullName>
    </recommendedName>
</protein>
<evidence type="ECO:0000256" key="1">
    <source>
        <dbReference type="SAM" id="MobiDB-lite"/>
    </source>
</evidence>
<gene>
    <name evidence="2" type="ORF">GWI33_006911</name>
</gene>
<accession>A0A834IYM9</accession>
<evidence type="ECO:0008006" key="4">
    <source>
        <dbReference type="Google" id="ProtNLM"/>
    </source>
</evidence>
<organism evidence="2 3">
    <name type="scientific">Rhynchophorus ferrugineus</name>
    <name type="common">Red palm weevil</name>
    <name type="synonym">Curculio ferrugineus</name>
    <dbReference type="NCBI Taxonomy" id="354439"/>
    <lineage>
        <taxon>Eukaryota</taxon>
        <taxon>Metazoa</taxon>
        <taxon>Ecdysozoa</taxon>
        <taxon>Arthropoda</taxon>
        <taxon>Hexapoda</taxon>
        <taxon>Insecta</taxon>
        <taxon>Pterygota</taxon>
        <taxon>Neoptera</taxon>
        <taxon>Endopterygota</taxon>
        <taxon>Coleoptera</taxon>
        <taxon>Polyphaga</taxon>
        <taxon>Cucujiformia</taxon>
        <taxon>Curculionidae</taxon>
        <taxon>Dryophthorinae</taxon>
        <taxon>Rhynchophorus</taxon>
    </lineage>
</organism>
<name>A0A834IYM9_RHYFE</name>
<dbReference type="AlphaFoldDB" id="A0A834IYM9"/>